<feature type="domain" description="Glycosyltransferase subfamily 4-like N-terminal" evidence="1">
    <location>
        <begin position="20"/>
        <end position="182"/>
    </location>
</feature>
<dbReference type="Proteomes" id="UP000256971">
    <property type="component" value="Chromosome"/>
</dbReference>
<sequence length="382" mass="42128">MNKNTRTAQLTFFLMDLDGGGAERAIISLAGEIAKRDVNVDLVVGDASSRYRSEVSPDVNLIDFDTRSKWRVFIKLLDYLKTGRPSAIMSALDWANVFLVLASKIACYRGRVIVSQRAVIDATLNELRPSRRFIMNSLLKFCFSRADKVVSNSFAASSEVVERWNVLPSKLATIQNSIDLKRIQSLANEPIEDLKGVDPSVPLVVAVGSLSERKDFITLIRAFALVLAQKDVELLILGEGPQRSMLETIARKFEVAHKVHLPGFDQNPYKWIKISSVFVSSSTGEGFPNVLAEALSLGRQIVATDCPGDTCRLLENGKWGRLVPVGDHSAMATEIIAALDFPLSNVGTARAADFSPSRNADQYIRVLMPTERMNSVSTQEHS</sequence>
<dbReference type="RefSeq" id="WP_064787410.1">
    <property type="nucleotide sequence ID" value="NZ_CP031555.1"/>
</dbReference>
<dbReference type="Gene3D" id="3.40.50.2000">
    <property type="entry name" value="Glycogen Phosphorylase B"/>
    <property type="match status" value="2"/>
</dbReference>
<accession>A0ABM6XWB5</accession>
<name>A0ABM6XWB5_9PROT</name>
<evidence type="ECO:0000313" key="3">
    <source>
        <dbReference type="Proteomes" id="UP000256971"/>
    </source>
</evidence>
<evidence type="ECO:0000313" key="2">
    <source>
        <dbReference type="EMBL" id="AXO13643.1"/>
    </source>
</evidence>
<keyword evidence="3" id="KW-1185">Reference proteome</keyword>
<evidence type="ECO:0000259" key="1">
    <source>
        <dbReference type="Pfam" id="PF13439"/>
    </source>
</evidence>
<protein>
    <submittedName>
        <fullName evidence="2">Glycosyltransferase</fullName>
    </submittedName>
</protein>
<gene>
    <name evidence="2" type="ORF">DY252_04970</name>
</gene>
<dbReference type="Pfam" id="PF13439">
    <property type="entry name" value="Glyco_transf_4"/>
    <property type="match status" value="1"/>
</dbReference>
<dbReference type="CDD" id="cd03811">
    <property type="entry name" value="GT4_GT28_WabH-like"/>
    <property type="match status" value="1"/>
</dbReference>
<dbReference type="PANTHER" id="PTHR12526:SF630">
    <property type="entry name" value="GLYCOSYLTRANSFERASE"/>
    <property type="match status" value="1"/>
</dbReference>
<dbReference type="PANTHER" id="PTHR12526">
    <property type="entry name" value="GLYCOSYLTRANSFERASE"/>
    <property type="match status" value="1"/>
</dbReference>
<dbReference type="SUPFAM" id="SSF53756">
    <property type="entry name" value="UDP-Glycosyltransferase/glycogen phosphorylase"/>
    <property type="match status" value="1"/>
</dbReference>
<dbReference type="EMBL" id="CP031555">
    <property type="protein sequence ID" value="AXO13643.1"/>
    <property type="molecule type" value="Genomic_DNA"/>
</dbReference>
<dbReference type="InterPro" id="IPR028098">
    <property type="entry name" value="Glyco_trans_4-like_N"/>
</dbReference>
<organism evidence="2 3">
    <name type="scientific">Thalassospira indica</name>
    <dbReference type="NCBI Taxonomy" id="1891279"/>
    <lineage>
        <taxon>Bacteria</taxon>
        <taxon>Pseudomonadati</taxon>
        <taxon>Pseudomonadota</taxon>
        <taxon>Alphaproteobacteria</taxon>
        <taxon>Rhodospirillales</taxon>
        <taxon>Thalassospiraceae</taxon>
        <taxon>Thalassospira</taxon>
    </lineage>
</organism>
<proteinExistence type="predicted"/>
<dbReference type="Pfam" id="PF13692">
    <property type="entry name" value="Glyco_trans_1_4"/>
    <property type="match status" value="1"/>
</dbReference>
<reference evidence="2 3" key="1">
    <citation type="submission" date="2018-08" db="EMBL/GenBank/DDBJ databases">
        <title>Complete genome sequence of type strain Thalassospira indica MCCC 1A01103T, isolated from isolated from deep seawater of the Indian Ocean.</title>
        <authorList>
            <person name="Liu Y."/>
        </authorList>
    </citation>
    <scope>NUCLEOTIDE SEQUENCE [LARGE SCALE GENOMIC DNA]</scope>
    <source>
        <strain evidence="2 3">PB8BT</strain>
    </source>
</reference>